<dbReference type="AlphaFoldDB" id="A0A845BJK1"/>
<feature type="transmembrane region" description="Helical" evidence="1">
    <location>
        <begin position="37"/>
        <end position="56"/>
    </location>
</feature>
<evidence type="ECO:0000313" key="2">
    <source>
        <dbReference type="EMBL" id="MXR36475.1"/>
    </source>
</evidence>
<dbReference type="Proteomes" id="UP000467214">
    <property type="component" value="Unassembled WGS sequence"/>
</dbReference>
<keyword evidence="1" id="KW-0472">Membrane</keyword>
<accession>A0A845BJK1</accession>
<gene>
    <name evidence="2" type="ORF">GQF02_05740</name>
</gene>
<keyword evidence="1" id="KW-1133">Transmembrane helix</keyword>
<organism evidence="2 3">
    <name type="scientific">Craterilacuibacter sinensis</name>
    <dbReference type="NCBI Taxonomy" id="2686017"/>
    <lineage>
        <taxon>Bacteria</taxon>
        <taxon>Pseudomonadati</taxon>
        <taxon>Pseudomonadota</taxon>
        <taxon>Betaproteobacteria</taxon>
        <taxon>Neisseriales</taxon>
        <taxon>Neisseriaceae</taxon>
        <taxon>Craterilacuibacter</taxon>
    </lineage>
</organism>
<dbReference type="RefSeq" id="WP_124734924.1">
    <property type="nucleotide sequence ID" value="NZ_WSSB01000004.1"/>
</dbReference>
<keyword evidence="3" id="KW-1185">Reference proteome</keyword>
<keyword evidence="1" id="KW-0812">Transmembrane</keyword>
<proteinExistence type="predicted"/>
<name>A0A845BJK1_9NEIS</name>
<protein>
    <submittedName>
        <fullName evidence="2">Uncharacterized protein</fullName>
    </submittedName>
</protein>
<comment type="caution">
    <text evidence="2">The sequence shown here is derived from an EMBL/GenBank/DDBJ whole genome shotgun (WGS) entry which is preliminary data.</text>
</comment>
<sequence length="60" mass="7006">MFGLLRLWLIGLVLFLGWAILSYKLTGNRAYLMKARAAWRGSLYFACAIFAIWLLLRLLR</sequence>
<evidence type="ECO:0000313" key="3">
    <source>
        <dbReference type="Proteomes" id="UP000467214"/>
    </source>
</evidence>
<feature type="transmembrane region" description="Helical" evidence="1">
    <location>
        <begin position="6"/>
        <end position="25"/>
    </location>
</feature>
<dbReference type="EMBL" id="WSSB01000004">
    <property type="protein sequence ID" value="MXR36475.1"/>
    <property type="molecule type" value="Genomic_DNA"/>
</dbReference>
<evidence type="ECO:0000256" key="1">
    <source>
        <dbReference type="SAM" id="Phobius"/>
    </source>
</evidence>
<reference evidence="2 3" key="1">
    <citation type="submission" date="2019-12" db="EMBL/GenBank/DDBJ databases">
        <title>Neisseriaceae gen. nov. sp. Genome sequencing and assembly.</title>
        <authorList>
            <person name="Liu Z."/>
            <person name="Li A."/>
        </authorList>
    </citation>
    <scope>NUCLEOTIDE SEQUENCE [LARGE SCALE GENOMIC DNA]</scope>
    <source>
        <strain evidence="2 3">B2N2-7</strain>
    </source>
</reference>